<reference evidence="2 3" key="1">
    <citation type="submission" date="2021-07" db="EMBL/GenBank/DDBJ databases">
        <authorList>
            <person name="Palmer J.M."/>
        </authorList>
    </citation>
    <scope>NUCLEOTIDE SEQUENCE [LARGE SCALE GENOMIC DNA]</scope>
    <source>
        <strain evidence="2 3">AT_MEX2019</strain>
        <tissue evidence="2">Muscle</tissue>
    </source>
</reference>
<comment type="caution">
    <text evidence="2">The sequence shown here is derived from an EMBL/GenBank/DDBJ whole genome shotgun (WGS) entry which is preliminary data.</text>
</comment>
<feature type="region of interest" description="Disordered" evidence="1">
    <location>
        <begin position="84"/>
        <end position="110"/>
    </location>
</feature>
<evidence type="ECO:0000256" key="1">
    <source>
        <dbReference type="SAM" id="MobiDB-lite"/>
    </source>
</evidence>
<proteinExistence type="predicted"/>
<feature type="region of interest" description="Disordered" evidence="1">
    <location>
        <begin position="1"/>
        <end position="25"/>
    </location>
</feature>
<protein>
    <submittedName>
        <fullName evidence="2">Uncharacterized protein</fullName>
    </submittedName>
</protein>
<keyword evidence="3" id="KW-1185">Reference proteome</keyword>
<feature type="compositionally biased region" description="Low complexity" evidence="1">
    <location>
        <begin position="1"/>
        <end position="13"/>
    </location>
</feature>
<evidence type="ECO:0000313" key="3">
    <source>
        <dbReference type="Proteomes" id="UP001345963"/>
    </source>
</evidence>
<gene>
    <name evidence="2" type="ORF">ATANTOWER_020695</name>
</gene>
<name>A0ABU7ARB4_9TELE</name>
<accession>A0ABU7ARB4</accession>
<sequence length="110" mass="12170">MLSSTSLPRTTSPQPGSRKRKMRNAGLGSSVLRSFYYCAMNSVLCTCITVWCGSCTVAERKVLQRVVKSSLPTLLHITMQVEGHPQHKGLHPSRIQTVSVPPLRRAAKEH</sequence>
<dbReference type="EMBL" id="JAHUTI010024073">
    <property type="protein sequence ID" value="MED6240410.1"/>
    <property type="molecule type" value="Genomic_DNA"/>
</dbReference>
<dbReference type="Proteomes" id="UP001345963">
    <property type="component" value="Unassembled WGS sequence"/>
</dbReference>
<organism evidence="2 3">
    <name type="scientific">Ataeniobius toweri</name>
    <dbReference type="NCBI Taxonomy" id="208326"/>
    <lineage>
        <taxon>Eukaryota</taxon>
        <taxon>Metazoa</taxon>
        <taxon>Chordata</taxon>
        <taxon>Craniata</taxon>
        <taxon>Vertebrata</taxon>
        <taxon>Euteleostomi</taxon>
        <taxon>Actinopterygii</taxon>
        <taxon>Neopterygii</taxon>
        <taxon>Teleostei</taxon>
        <taxon>Neoteleostei</taxon>
        <taxon>Acanthomorphata</taxon>
        <taxon>Ovalentaria</taxon>
        <taxon>Atherinomorphae</taxon>
        <taxon>Cyprinodontiformes</taxon>
        <taxon>Goodeidae</taxon>
        <taxon>Ataeniobius</taxon>
    </lineage>
</organism>
<evidence type="ECO:0000313" key="2">
    <source>
        <dbReference type="EMBL" id="MED6240410.1"/>
    </source>
</evidence>